<comment type="caution">
    <text evidence="2">The sequence shown here is derived from an EMBL/GenBank/DDBJ whole genome shotgun (WGS) entry which is preliminary data.</text>
</comment>
<accession>A0A8J2S4S2</accession>
<dbReference type="InterPro" id="IPR036388">
    <property type="entry name" value="WH-like_DNA-bd_sf"/>
</dbReference>
<dbReference type="EMBL" id="CAKKLH010000303">
    <property type="protein sequence ID" value="CAH0110548.1"/>
    <property type="molecule type" value="Genomic_DNA"/>
</dbReference>
<dbReference type="Proteomes" id="UP000789390">
    <property type="component" value="Unassembled WGS sequence"/>
</dbReference>
<organism evidence="2 3">
    <name type="scientific">Daphnia galeata</name>
    <dbReference type="NCBI Taxonomy" id="27404"/>
    <lineage>
        <taxon>Eukaryota</taxon>
        <taxon>Metazoa</taxon>
        <taxon>Ecdysozoa</taxon>
        <taxon>Arthropoda</taxon>
        <taxon>Crustacea</taxon>
        <taxon>Branchiopoda</taxon>
        <taxon>Diplostraca</taxon>
        <taxon>Cladocera</taxon>
        <taxon>Anomopoda</taxon>
        <taxon>Daphniidae</taxon>
        <taxon>Daphnia</taxon>
    </lineage>
</organism>
<dbReference type="OrthoDB" id="1577640at2759"/>
<name>A0A8J2S4S2_9CRUS</name>
<gene>
    <name evidence="2" type="ORF">DGAL_LOCUS14118</name>
</gene>
<dbReference type="InterPro" id="IPR035994">
    <property type="entry name" value="Nucleoside_phosphorylase_sf"/>
</dbReference>
<dbReference type="GO" id="GO:0009116">
    <property type="term" value="P:nucleoside metabolic process"/>
    <property type="evidence" value="ECO:0007669"/>
    <property type="project" value="InterPro"/>
</dbReference>
<evidence type="ECO:0000313" key="3">
    <source>
        <dbReference type="Proteomes" id="UP000789390"/>
    </source>
</evidence>
<dbReference type="Pfam" id="PF22979">
    <property type="entry name" value="HTH_69"/>
    <property type="match status" value="1"/>
</dbReference>
<dbReference type="Gene3D" id="1.10.10.10">
    <property type="entry name" value="Winged helix-like DNA-binding domain superfamily/Winged helix DNA-binding domain"/>
    <property type="match status" value="1"/>
</dbReference>
<dbReference type="GO" id="GO:0003824">
    <property type="term" value="F:catalytic activity"/>
    <property type="evidence" value="ECO:0007669"/>
    <property type="project" value="InterPro"/>
</dbReference>
<dbReference type="PANTHER" id="PTHR47705">
    <property type="entry name" value="AGAP000321-PA"/>
    <property type="match status" value="1"/>
</dbReference>
<protein>
    <recommendedName>
        <fullName evidence="1">Winged helix-turn-helix domain-containing protein</fullName>
    </recommendedName>
</protein>
<sequence length="598" mass="66300">MQENSQDQDQIIMTPGKRTANSTTIVVERRPIAIKDQQQNLHVAGGAHKGIVINKNTVAVEDDPTPAHLSLEFCVYLVSAATNMHTKESRQLRFWFKEVVSESDQPKVAQEFFKQLVAPFEFPRDYVGFIKKIMKLMQQDYPTLRKIEVELKQLGQSTQPPPDAAKKGTILISVGIKGKPKKVKGMMDQDVSLTEIEVTSSRLLEMIESAYPNPLSVTEMAQQTHSEKSKVFLLLSELQASGLVKTVNGNESFTRVVQNENKVKVVKQMPKIVKAKQPTIAIITSQYCEKLAVDAMMDDQETFVRYTTVGESNIYTLGNIGQHRVVCTKLPTVGHTREALIASGSTTTRLLGTFQAVEFVILVGLGGGVPHYTDHARHVRLGDVVVSSPIPPNKDIYTYCELEPVKEGQTQNTPVYETKSWAPPTLLLQEISSRLKTQGEEDPSQAVWNDYIADGIIKLSKDGVNFARPSEDTDKLYMSLGGSDVIEVTHPTGSSENGRQTGKPVIHLGPIAAGRQVSKDDQLRQDFATRFGILAFDMEYDAVIESVYGNRKDSYLIVRGIADYKDGSRKKEWQPYASLAAAAFTKAVICSMTLSNDD</sequence>
<keyword evidence="3" id="KW-1185">Reference proteome</keyword>
<reference evidence="2" key="1">
    <citation type="submission" date="2021-11" db="EMBL/GenBank/DDBJ databases">
        <authorList>
            <person name="Schell T."/>
        </authorList>
    </citation>
    <scope>NUCLEOTIDE SEQUENCE</scope>
    <source>
        <strain evidence="2">M5</strain>
    </source>
</reference>
<dbReference type="Gene3D" id="3.40.50.1580">
    <property type="entry name" value="Nucleoside phosphorylase domain"/>
    <property type="match status" value="1"/>
</dbReference>
<dbReference type="AlphaFoldDB" id="A0A8J2S4S2"/>
<proteinExistence type="predicted"/>
<evidence type="ECO:0000313" key="2">
    <source>
        <dbReference type="EMBL" id="CAH0110548.1"/>
    </source>
</evidence>
<feature type="domain" description="Winged helix-turn-helix" evidence="1">
    <location>
        <begin position="190"/>
        <end position="256"/>
    </location>
</feature>
<dbReference type="PANTHER" id="PTHR47705:SF1">
    <property type="entry name" value="PNP_UDP_1 DOMAIN-CONTAINING PROTEIN"/>
    <property type="match status" value="1"/>
</dbReference>
<dbReference type="InterPro" id="IPR055121">
    <property type="entry name" value="HTH_69"/>
</dbReference>
<dbReference type="SUPFAM" id="SSF53167">
    <property type="entry name" value="Purine and uridine phosphorylases"/>
    <property type="match status" value="1"/>
</dbReference>
<evidence type="ECO:0000259" key="1">
    <source>
        <dbReference type="Pfam" id="PF22979"/>
    </source>
</evidence>